<dbReference type="OrthoDB" id="2989904at2"/>
<dbReference type="AlphaFoldDB" id="A0A1M5TUJ8"/>
<feature type="transmembrane region" description="Helical" evidence="1">
    <location>
        <begin position="44"/>
        <end position="64"/>
    </location>
</feature>
<sequence length="314" mass="35944">MKSQESISNNILTTNQQHILYKTYYTSNYFINNKELSKDLTNKAYIKAIVATLTISMLLFPMGIHANSIDASNNTQTKSSIEVQNQNLMDEKLSEMGFTKNQIRKMKDSQKEMLLEKGEVVEIVTKNYMLDKNGHLKKMPKRMKRSIMSRKVFSLERIIEKLKTKNGKKRFKFKTIGTWHKNPKVELKDIIAISWSDNFTLKNDYCYIEYRGGDSQDEDDVMIDNIDAEKGISHQINLRIGKDEKRIVQIVEVYTDDNNSGSANVVSDYAHAIIGLGDITAKFSGNKDSASIAFSASPTILFNRASDSYVYFDY</sequence>
<dbReference type="EMBL" id="FQXH01000044">
    <property type="protein sequence ID" value="SHH54467.1"/>
    <property type="molecule type" value="Genomic_DNA"/>
</dbReference>
<evidence type="ECO:0000313" key="3">
    <source>
        <dbReference type="Proteomes" id="UP000242520"/>
    </source>
</evidence>
<reference evidence="3" key="1">
    <citation type="submission" date="2016-11" db="EMBL/GenBank/DDBJ databases">
        <authorList>
            <person name="Varghese N."/>
            <person name="Submissions S."/>
        </authorList>
    </citation>
    <scope>NUCLEOTIDE SEQUENCE [LARGE SCALE GENOMIC DNA]</scope>
    <source>
        <strain evidence="3">DSM 15285</strain>
    </source>
</reference>
<evidence type="ECO:0000256" key="1">
    <source>
        <dbReference type="SAM" id="Phobius"/>
    </source>
</evidence>
<keyword evidence="1" id="KW-0472">Membrane</keyword>
<organism evidence="2 3">
    <name type="scientific">Tepidibacter thalassicus DSM 15285</name>
    <dbReference type="NCBI Taxonomy" id="1123350"/>
    <lineage>
        <taxon>Bacteria</taxon>
        <taxon>Bacillati</taxon>
        <taxon>Bacillota</taxon>
        <taxon>Clostridia</taxon>
        <taxon>Peptostreptococcales</taxon>
        <taxon>Peptostreptococcaceae</taxon>
        <taxon>Tepidibacter</taxon>
    </lineage>
</organism>
<keyword evidence="1" id="KW-0812">Transmembrane</keyword>
<name>A0A1M5TUJ8_9FIRM</name>
<gene>
    <name evidence="2" type="ORF">SAMN02744040_02305</name>
</gene>
<accession>A0A1M5TUJ8</accession>
<keyword evidence="3" id="KW-1185">Reference proteome</keyword>
<proteinExistence type="predicted"/>
<evidence type="ECO:0000313" key="2">
    <source>
        <dbReference type="EMBL" id="SHH54467.1"/>
    </source>
</evidence>
<dbReference type="RefSeq" id="WP_072726530.1">
    <property type="nucleotide sequence ID" value="NZ_FQXH01000044.1"/>
</dbReference>
<protein>
    <submittedName>
        <fullName evidence="2">Uncharacterized protein</fullName>
    </submittedName>
</protein>
<dbReference type="Proteomes" id="UP000242520">
    <property type="component" value="Unassembled WGS sequence"/>
</dbReference>
<keyword evidence="1" id="KW-1133">Transmembrane helix</keyword>